<name>A0A6L8KGV7_9BURK</name>
<keyword evidence="2" id="KW-1185">Reference proteome</keyword>
<dbReference type="EMBL" id="WWCN01000024">
    <property type="protein sequence ID" value="MYM26270.1"/>
    <property type="molecule type" value="Genomic_DNA"/>
</dbReference>
<protein>
    <submittedName>
        <fullName evidence="1">Uncharacterized protein</fullName>
    </submittedName>
</protein>
<comment type="caution">
    <text evidence="1">The sequence shown here is derived from an EMBL/GenBank/DDBJ whole genome shotgun (WGS) entry which is preliminary data.</text>
</comment>
<dbReference type="Proteomes" id="UP000479335">
    <property type="component" value="Unassembled WGS sequence"/>
</dbReference>
<proteinExistence type="predicted"/>
<sequence length="347" mass="39013">MPANTKVFSPDKAFNVMDIAECHAISAELYHLRAFGDEAGLTARLEGAKKSAFRLAMSVAIDATKDANDLGYSPNQMQILSLLSCSASLDVVDDSATVRNLEDELPWWRFATKDIKSPETFHRAATNLQYLSTMQLAGQESKWFQYRMRAANKPRGAAPSNEDRSHVLSSLLSFGLELQVRAIHQGAVLNTRYLATLLYDNLKVSYPKDFVRLSHDDWANQLKHDIPLVEYNDNLRFRPTPLDDMYPPDSAVRQTMFFNEMEQESIQLLALLLTGASARAAFAVYDKKSIPSSQVLLPKLESYLQQTEVAEGLVKVLANAFDHGQIFPIQRSHLRIMPPSAENNKYI</sequence>
<evidence type="ECO:0000313" key="1">
    <source>
        <dbReference type="EMBL" id="MYM26270.1"/>
    </source>
</evidence>
<dbReference type="RefSeq" id="WP_161009706.1">
    <property type="nucleotide sequence ID" value="NZ_WWCN01000024.1"/>
</dbReference>
<dbReference type="AlphaFoldDB" id="A0A6L8KGV7"/>
<gene>
    <name evidence="1" type="ORF">GTP46_26930</name>
</gene>
<evidence type="ECO:0000313" key="2">
    <source>
        <dbReference type="Proteomes" id="UP000479335"/>
    </source>
</evidence>
<accession>A0A6L8KGV7</accession>
<reference evidence="1 2" key="1">
    <citation type="submission" date="2019-12" db="EMBL/GenBank/DDBJ databases">
        <title>Novel species isolated from a subtropical stream in China.</title>
        <authorList>
            <person name="Lu H."/>
        </authorList>
    </citation>
    <scope>NUCLEOTIDE SEQUENCE [LARGE SCALE GENOMIC DNA]</scope>
    <source>
        <strain evidence="1 2">FT135W</strain>
    </source>
</reference>
<organism evidence="1 2">
    <name type="scientific">Duganella flavida</name>
    <dbReference type="NCBI Taxonomy" id="2692175"/>
    <lineage>
        <taxon>Bacteria</taxon>
        <taxon>Pseudomonadati</taxon>
        <taxon>Pseudomonadota</taxon>
        <taxon>Betaproteobacteria</taxon>
        <taxon>Burkholderiales</taxon>
        <taxon>Oxalobacteraceae</taxon>
        <taxon>Telluria group</taxon>
        <taxon>Duganella</taxon>
    </lineage>
</organism>